<dbReference type="EMBL" id="MFTJ01000031">
    <property type="protein sequence ID" value="OGI65066.1"/>
    <property type="molecule type" value="Genomic_DNA"/>
</dbReference>
<evidence type="ECO:0008006" key="3">
    <source>
        <dbReference type="Google" id="ProtNLM"/>
    </source>
</evidence>
<name>A0A1F6V6F8_9BACT</name>
<evidence type="ECO:0000313" key="1">
    <source>
        <dbReference type="EMBL" id="OGI65066.1"/>
    </source>
</evidence>
<dbReference type="AlphaFoldDB" id="A0A1F6V6F8"/>
<accession>A0A1F6V6F8</accession>
<dbReference type="Proteomes" id="UP000178700">
    <property type="component" value="Unassembled WGS sequence"/>
</dbReference>
<dbReference type="Gene3D" id="3.40.1350.10">
    <property type="match status" value="1"/>
</dbReference>
<comment type="caution">
    <text evidence="1">The sequence shown here is derived from an EMBL/GenBank/DDBJ whole genome shotgun (WGS) entry which is preliminary data.</text>
</comment>
<gene>
    <name evidence="1" type="ORF">A2642_01645</name>
</gene>
<evidence type="ECO:0000313" key="2">
    <source>
        <dbReference type="Proteomes" id="UP000178700"/>
    </source>
</evidence>
<reference evidence="1 2" key="1">
    <citation type="journal article" date="2016" name="Nat. Commun.">
        <title>Thousands of microbial genomes shed light on interconnected biogeochemical processes in an aquifer system.</title>
        <authorList>
            <person name="Anantharaman K."/>
            <person name="Brown C.T."/>
            <person name="Hug L.A."/>
            <person name="Sharon I."/>
            <person name="Castelle C.J."/>
            <person name="Probst A.J."/>
            <person name="Thomas B.C."/>
            <person name="Singh A."/>
            <person name="Wilkins M.J."/>
            <person name="Karaoz U."/>
            <person name="Brodie E.L."/>
            <person name="Williams K.H."/>
            <person name="Hubbard S.S."/>
            <person name="Banfield J.F."/>
        </authorList>
    </citation>
    <scope>NUCLEOTIDE SEQUENCE [LARGE SCALE GENOMIC DNA]</scope>
</reference>
<dbReference type="GO" id="GO:0003676">
    <property type="term" value="F:nucleic acid binding"/>
    <property type="evidence" value="ECO:0007669"/>
    <property type="project" value="InterPro"/>
</dbReference>
<dbReference type="InterPro" id="IPR011856">
    <property type="entry name" value="tRNA_endonuc-like_dom_sf"/>
</dbReference>
<sequence length="101" mass="11812">MHGPKLAKISNKKFNTWLTKNHFNVLGREFKHRVQSGGWPDFAVINKKGNLEFFEVKSGKHPLDHHQLEILTILKKLGRVRIMRLDGKLKNFKDETPIKLK</sequence>
<protein>
    <recommendedName>
        <fullName evidence="3">VRR-NUC domain-containing protein</fullName>
    </recommendedName>
</protein>
<organism evidence="1 2">
    <name type="scientific">Candidatus Nomurabacteria bacterium RIFCSPHIGHO2_01_FULL_39_10</name>
    <dbReference type="NCBI Taxonomy" id="1801733"/>
    <lineage>
        <taxon>Bacteria</taxon>
        <taxon>Candidatus Nomuraibacteriota</taxon>
    </lineage>
</organism>
<proteinExistence type="predicted"/>